<dbReference type="FunFam" id="2.40.160.120:FF:000008">
    <property type="entry name" value="Oxysterol binding protein (Osh1)"/>
    <property type="match status" value="1"/>
</dbReference>
<feature type="region of interest" description="Disordered" evidence="8">
    <location>
        <begin position="1"/>
        <end position="108"/>
    </location>
</feature>
<dbReference type="InterPro" id="IPR011993">
    <property type="entry name" value="PH-like_dom_sf"/>
</dbReference>
<dbReference type="GO" id="GO:0005635">
    <property type="term" value="C:nuclear envelope"/>
    <property type="evidence" value="ECO:0007669"/>
    <property type="project" value="TreeGrafter"/>
</dbReference>
<dbReference type="SUPFAM" id="SSF144000">
    <property type="entry name" value="Oxysterol-binding protein-like"/>
    <property type="match status" value="1"/>
</dbReference>
<dbReference type="GO" id="GO:0006869">
    <property type="term" value="P:lipid transport"/>
    <property type="evidence" value="ECO:0007669"/>
    <property type="project" value="UniProtKB-KW"/>
</dbReference>
<keyword evidence="4" id="KW-0445">Lipid transport</keyword>
<feature type="repeat" description="ANK" evidence="6">
    <location>
        <begin position="299"/>
        <end position="331"/>
    </location>
</feature>
<dbReference type="InterPro" id="IPR000648">
    <property type="entry name" value="Oxysterol-bd"/>
</dbReference>
<dbReference type="GO" id="GO:0097038">
    <property type="term" value="C:perinuclear endoplasmic reticulum"/>
    <property type="evidence" value="ECO:0007669"/>
    <property type="project" value="TreeGrafter"/>
</dbReference>
<feature type="compositionally biased region" description="Polar residues" evidence="8">
    <location>
        <begin position="82"/>
        <end position="99"/>
    </location>
</feature>
<evidence type="ECO:0000256" key="4">
    <source>
        <dbReference type="ARBA" id="ARBA00023055"/>
    </source>
</evidence>
<evidence type="ECO:0000256" key="8">
    <source>
        <dbReference type="SAM" id="MobiDB-lite"/>
    </source>
</evidence>
<dbReference type="InterPro" id="IPR001849">
    <property type="entry name" value="PH_domain"/>
</dbReference>
<dbReference type="InterPro" id="IPR036770">
    <property type="entry name" value="Ankyrin_rpt-contain_sf"/>
</dbReference>
<dbReference type="SMART" id="SM00248">
    <property type="entry name" value="ANK"/>
    <property type="match status" value="3"/>
</dbReference>
<protein>
    <recommendedName>
        <fullName evidence="9">PH domain-containing protein</fullName>
    </recommendedName>
</protein>
<reference evidence="10 11" key="1">
    <citation type="submission" date="2019-03" db="EMBL/GenBank/DDBJ databases">
        <title>Draft genome sequence of Xylaria hypoxylon DSM 108379, a ubiquitous saprotrophic-parasitic fungi on hardwood.</title>
        <authorList>
            <person name="Buettner E."/>
            <person name="Leonhardt S."/>
            <person name="Gebauer A.M."/>
            <person name="Liers C."/>
            <person name="Hofrichter M."/>
            <person name="Kellner H."/>
        </authorList>
    </citation>
    <scope>NUCLEOTIDE SEQUENCE [LARGE SCALE GENOMIC DNA]</scope>
    <source>
        <strain evidence="10 11">DSM 108379</strain>
    </source>
</reference>
<gene>
    <name evidence="10" type="ORF">E0Z10_g8199</name>
</gene>
<keyword evidence="6" id="KW-0040">ANK repeat</keyword>
<comment type="caution">
    <text evidence="10">The sequence shown here is derived from an EMBL/GenBank/DDBJ whole genome shotgun (WGS) entry which is preliminary data.</text>
</comment>
<dbReference type="FunFam" id="2.30.29.30:FF:000061">
    <property type="entry name" value="Oxysterol binding protein 1"/>
    <property type="match status" value="1"/>
</dbReference>
<dbReference type="GO" id="GO:0005886">
    <property type="term" value="C:plasma membrane"/>
    <property type="evidence" value="ECO:0007669"/>
    <property type="project" value="TreeGrafter"/>
</dbReference>
<dbReference type="GO" id="GO:0034727">
    <property type="term" value="P:piecemeal microautophagy of the nucleus"/>
    <property type="evidence" value="ECO:0007669"/>
    <property type="project" value="TreeGrafter"/>
</dbReference>
<keyword evidence="11" id="KW-1185">Reference proteome</keyword>
<proteinExistence type="inferred from homology"/>
<feature type="compositionally biased region" description="Basic and acidic residues" evidence="8">
    <location>
        <begin position="21"/>
        <end position="31"/>
    </location>
</feature>
<evidence type="ECO:0000256" key="5">
    <source>
        <dbReference type="ARBA" id="ARBA00023121"/>
    </source>
</evidence>
<dbReference type="Pfam" id="PF01237">
    <property type="entry name" value="Oxysterol_BP"/>
    <property type="match status" value="1"/>
</dbReference>
<comment type="similarity">
    <text evidence="1 7">Belongs to the OSBP family.</text>
</comment>
<dbReference type="EMBL" id="SKBN01000214">
    <property type="protein sequence ID" value="TGJ80561.1"/>
    <property type="molecule type" value="Genomic_DNA"/>
</dbReference>
<sequence length="1247" mass="138744">MSEAGDSQHKRSKSAALSLLRRKDKEPRNDDDAVSEDGSHISALASRPSMSTSPPTAPPFQQPSIRSSRLSVARVSSRELSTPGTPSTALTPSRSNTMSPEKGTSLEQSVRKFRIVEALRSGNTAAISKAIRETSENGPRASTSSFSTAAGPTPLEDTTILHLAIQCAEYDVVEYVLSNGAGYIDVNARDKDGNSPLHVAAAQGRGPIVRLLLEQKDINDAVSNNHGKLPLDVARSPEIFQQLQLSRTLFVQDKVIEVQDLVRRGAYETLGQVLEEPRVKIILDINSVELPCEPTTVQSGGTLLHEAARRRDTKLIQALLLHGADPFQRDRKGKLPQHVTNDDITRAMLKKSPAAVAAQRGIQEKAVLGHATSQAGPVAITGDSLSGREPQMKGYLKKWTNYRKGYQLRWFVLENGVLSYYKHQDDAEHACRGAISMRIARLHMSPEEKTKFEIIGKSSVKYTLKANHEVEAKRWFWALNNAIQWMKDQAKQDERQKAKSAEMLQLARDNLGKPSDASISDLHSDAMSTGEHRSSINLTRRPSAKQITSRNDNSRASIADSVDDEFVDSTNANTRGQSIGGQTIHTDVDDDDDEEYLDNSSRAEAPGATKDAFNITAQSAKLQLDTLAQVSAALQAEANRNPSMSLVDPKAAQALATYDSALKSLKGLMGDLLRISKDRDAHWQYRLDQEIEMRRMWEDSMAKVAAEQEVLEARVGEAEMKRKMAKRALREVIGESRPITSSSPQTPQEEVVDLLEEELKDGQTSPTTLNRKATALSKLLDVSEDSESEQEEFFDAVDAGEVDVEPMPPSEVMPSSDSKQDIVISGADVSSAFKGYENGVRTRLKLDEDNRPRVGLWGILKSMIGKDMTKMTLPVSFNEPTSLLYRTGEDMEYAHLLDLAADRSDSIERMLYVAAFAASEFASTIGRVAKPFNPLLGETFEYARPDKGYRFFIEQVSHHPPVGACYAEAAKWTYWGEAKVDSRFMGRSFDIYHLGTWFLKLRPTAGGKEDFYTWKKPKSQVVGIITGNPVVDNYGLVELKNWTTGEVCYLDFKQRGWKASSAYQLSGKILDADGRPRISLGGRWNSKIYARMTPGYEATVEEPQEATGNISDPSRAFVVWEANERPKGIPFNLTPFVLTFNHIDDNLMKYIAPTDSRYRPDQRAMEDGEYDFAATEKNRLEEGQRARRNVRQQNGEEFSPAWFAKAKCEVTGAEYWKYTGKYWTQREKFGSGDNSAWDGLEPIYSSE</sequence>
<dbReference type="PANTHER" id="PTHR10972">
    <property type="entry name" value="OXYSTEROL-BINDING PROTEIN-RELATED"/>
    <property type="match status" value="1"/>
</dbReference>
<feature type="compositionally biased region" description="Acidic residues" evidence="8">
    <location>
        <begin position="588"/>
        <end position="597"/>
    </location>
</feature>
<keyword evidence="3" id="KW-0597">Phosphoprotein</keyword>
<dbReference type="GO" id="GO:0032934">
    <property type="term" value="F:sterol binding"/>
    <property type="evidence" value="ECO:0007669"/>
    <property type="project" value="TreeGrafter"/>
</dbReference>
<dbReference type="Gene3D" id="2.30.29.30">
    <property type="entry name" value="Pleckstrin-homology domain (PH domain)/Phosphotyrosine-binding domain (PTB)"/>
    <property type="match status" value="1"/>
</dbReference>
<dbReference type="OrthoDB" id="1854502at2759"/>
<evidence type="ECO:0000256" key="3">
    <source>
        <dbReference type="ARBA" id="ARBA00022553"/>
    </source>
</evidence>
<keyword evidence="5" id="KW-0446">Lipid-binding</keyword>
<feature type="compositionally biased region" description="Low complexity" evidence="8">
    <location>
        <begin position="64"/>
        <end position="81"/>
    </location>
</feature>
<dbReference type="Gene3D" id="3.30.70.3490">
    <property type="match status" value="1"/>
</dbReference>
<evidence type="ECO:0000259" key="9">
    <source>
        <dbReference type="PROSITE" id="PS50003"/>
    </source>
</evidence>
<dbReference type="PANTHER" id="PTHR10972:SF205">
    <property type="entry name" value="OXYSTEROL-BINDING PROTEIN 1"/>
    <property type="match status" value="1"/>
</dbReference>
<dbReference type="CDD" id="cd13292">
    <property type="entry name" value="PH_Osh1p_Osh2p_yeast"/>
    <property type="match status" value="1"/>
</dbReference>
<keyword evidence="2" id="KW-0813">Transport</keyword>
<dbReference type="InterPro" id="IPR018494">
    <property type="entry name" value="Oxysterol-bd_CS"/>
</dbReference>
<accession>A0A4Z0YMA7</accession>
<feature type="repeat" description="ANK" evidence="6">
    <location>
        <begin position="156"/>
        <end position="188"/>
    </location>
</feature>
<evidence type="ECO:0000256" key="7">
    <source>
        <dbReference type="RuleBase" id="RU003844"/>
    </source>
</evidence>
<dbReference type="SUPFAM" id="SSF50729">
    <property type="entry name" value="PH domain-like"/>
    <property type="match status" value="1"/>
</dbReference>
<dbReference type="SUPFAM" id="SSF48403">
    <property type="entry name" value="Ankyrin repeat"/>
    <property type="match status" value="1"/>
</dbReference>
<feature type="compositionally biased region" description="Low complexity" evidence="8">
    <location>
        <begin position="45"/>
        <end position="54"/>
    </location>
</feature>
<organism evidence="10 11">
    <name type="scientific">Xylaria hypoxylon</name>
    <dbReference type="NCBI Taxonomy" id="37992"/>
    <lineage>
        <taxon>Eukaryota</taxon>
        <taxon>Fungi</taxon>
        <taxon>Dikarya</taxon>
        <taxon>Ascomycota</taxon>
        <taxon>Pezizomycotina</taxon>
        <taxon>Sordariomycetes</taxon>
        <taxon>Xylariomycetidae</taxon>
        <taxon>Xylariales</taxon>
        <taxon>Xylariaceae</taxon>
        <taxon>Xylaria</taxon>
    </lineage>
</organism>
<feature type="region of interest" description="Disordered" evidence="8">
    <location>
        <begin position="571"/>
        <end position="598"/>
    </location>
</feature>
<dbReference type="Pfam" id="PF00169">
    <property type="entry name" value="PH"/>
    <property type="match status" value="1"/>
</dbReference>
<feature type="repeat" description="ANK" evidence="6">
    <location>
        <begin position="192"/>
        <end position="214"/>
    </location>
</feature>
<feature type="compositionally biased region" description="Polar residues" evidence="8">
    <location>
        <begin position="535"/>
        <end position="556"/>
    </location>
</feature>
<dbReference type="Gene3D" id="2.40.160.120">
    <property type="match status" value="1"/>
</dbReference>
<dbReference type="GO" id="GO:0006887">
    <property type="term" value="P:exocytosis"/>
    <property type="evidence" value="ECO:0007669"/>
    <property type="project" value="TreeGrafter"/>
</dbReference>
<dbReference type="PROSITE" id="PS01013">
    <property type="entry name" value="OSBP"/>
    <property type="match status" value="1"/>
</dbReference>
<dbReference type="AlphaFoldDB" id="A0A4Z0YMA7"/>
<dbReference type="GO" id="GO:0005829">
    <property type="term" value="C:cytosol"/>
    <property type="evidence" value="ECO:0007669"/>
    <property type="project" value="TreeGrafter"/>
</dbReference>
<dbReference type="InterPro" id="IPR037239">
    <property type="entry name" value="OSBP_sf"/>
</dbReference>
<dbReference type="GO" id="GO:0030011">
    <property type="term" value="P:maintenance of cell polarity"/>
    <property type="evidence" value="ECO:0007669"/>
    <property type="project" value="TreeGrafter"/>
</dbReference>
<dbReference type="SMART" id="SM00233">
    <property type="entry name" value="PH"/>
    <property type="match status" value="1"/>
</dbReference>
<evidence type="ECO:0000313" key="11">
    <source>
        <dbReference type="Proteomes" id="UP000297716"/>
    </source>
</evidence>
<dbReference type="PROSITE" id="PS50003">
    <property type="entry name" value="PH_DOMAIN"/>
    <property type="match status" value="1"/>
</dbReference>
<dbReference type="PROSITE" id="PS50088">
    <property type="entry name" value="ANK_REPEAT"/>
    <property type="match status" value="3"/>
</dbReference>
<feature type="region of interest" description="Disordered" evidence="8">
    <location>
        <begin position="510"/>
        <end position="556"/>
    </location>
</feature>
<evidence type="ECO:0000256" key="2">
    <source>
        <dbReference type="ARBA" id="ARBA00022448"/>
    </source>
</evidence>
<evidence type="ECO:0000256" key="6">
    <source>
        <dbReference type="PROSITE-ProRule" id="PRU00023"/>
    </source>
</evidence>
<dbReference type="Gene3D" id="1.25.40.20">
    <property type="entry name" value="Ankyrin repeat-containing domain"/>
    <property type="match status" value="2"/>
</dbReference>
<feature type="domain" description="PH" evidence="9">
    <location>
        <begin position="389"/>
        <end position="484"/>
    </location>
</feature>
<dbReference type="InterPro" id="IPR002110">
    <property type="entry name" value="Ankyrin_rpt"/>
</dbReference>
<dbReference type="STRING" id="37992.A0A4Z0YMA7"/>
<dbReference type="Pfam" id="PF12796">
    <property type="entry name" value="Ank_2"/>
    <property type="match status" value="1"/>
</dbReference>
<evidence type="ECO:0000256" key="1">
    <source>
        <dbReference type="ARBA" id="ARBA00008842"/>
    </source>
</evidence>
<dbReference type="Proteomes" id="UP000297716">
    <property type="component" value="Unassembled WGS sequence"/>
</dbReference>
<name>A0A4Z0YMA7_9PEZI</name>
<feature type="compositionally biased region" description="Polar residues" evidence="8">
    <location>
        <begin position="571"/>
        <end position="585"/>
    </location>
</feature>
<evidence type="ECO:0000313" key="10">
    <source>
        <dbReference type="EMBL" id="TGJ80561.1"/>
    </source>
</evidence>
<dbReference type="GO" id="GO:0006897">
    <property type="term" value="P:endocytosis"/>
    <property type="evidence" value="ECO:0007669"/>
    <property type="project" value="TreeGrafter"/>
</dbReference>
<dbReference type="Pfam" id="PF00023">
    <property type="entry name" value="Ank"/>
    <property type="match status" value="1"/>
</dbReference>
<dbReference type="FunFam" id="1.25.40.20:FF:000281">
    <property type="entry name" value="Oxysterol binding protein (Osh1)"/>
    <property type="match status" value="1"/>
</dbReference>
<dbReference type="PROSITE" id="PS50297">
    <property type="entry name" value="ANK_REP_REGION"/>
    <property type="match status" value="3"/>
</dbReference>